<evidence type="ECO:0000256" key="10">
    <source>
        <dbReference type="RuleBase" id="RU079119"/>
    </source>
</evidence>
<evidence type="ECO:0000256" key="4">
    <source>
        <dbReference type="ARBA" id="ARBA00022989"/>
    </source>
</evidence>
<evidence type="ECO:0000256" key="8">
    <source>
        <dbReference type="ARBA" id="ARBA00023315"/>
    </source>
</evidence>
<dbReference type="EMBL" id="HBGN01032165">
    <property type="protein sequence ID" value="CAD9349126.1"/>
    <property type="molecule type" value="Transcribed_RNA"/>
</dbReference>
<dbReference type="GO" id="GO:0005783">
    <property type="term" value="C:endoplasmic reticulum"/>
    <property type="evidence" value="ECO:0007669"/>
    <property type="project" value="TreeGrafter"/>
</dbReference>
<protein>
    <recommendedName>
        <fullName evidence="10">Palmitoyltransferase</fullName>
        <ecNumber evidence="10">2.3.1.225</ecNumber>
    </recommendedName>
</protein>
<evidence type="ECO:0000313" key="13">
    <source>
        <dbReference type="EMBL" id="CAD9349126.1"/>
    </source>
</evidence>
<dbReference type="PANTHER" id="PTHR22883">
    <property type="entry name" value="ZINC FINGER DHHC DOMAIN CONTAINING PROTEIN"/>
    <property type="match status" value="1"/>
</dbReference>
<feature type="compositionally biased region" description="Acidic residues" evidence="11">
    <location>
        <begin position="161"/>
        <end position="178"/>
    </location>
</feature>
<feature type="transmembrane region" description="Helical" evidence="10">
    <location>
        <begin position="363"/>
        <end position="386"/>
    </location>
</feature>
<evidence type="ECO:0000259" key="12">
    <source>
        <dbReference type="Pfam" id="PF01529"/>
    </source>
</evidence>
<evidence type="ECO:0000256" key="11">
    <source>
        <dbReference type="SAM" id="MobiDB-lite"/>
    </source>
</evidence>
<dbReference type="PROSITE" id="PS50216">
    <property type="entry name" value="DHHC"/>
    <property type="match status" value="1"/>
</dbReference>
<organism evidence="13">
    <name type="scientific">Ditylum brightwellii</name>
    <dbReference type="NCBI Taxonomy" id="49249"/>
    <lineage>
        <taxon>Eukaryota</taxon>
        <taxon>Sar</taxon>
        <taxon>Stramenopiles</taxon>
        <taxon>Ochrophyta</taxon>
        <taxon>Bacillariophyta</taxon>
        <taxon>Mediophyceae</taxon>
        <taxon>Lithodesmiophycidae</taxon>
        <taxon>Lithodesmiales</taxon>
        <taxon>Lithodesmiaceae</taxon>
        <taxon>Ditylum</taxon>
    </lineage>
</organism>
<gene>
    <name evidence="13" type="ORF">DBRI1063_LOCUS20780</name>
</gene>
<dbReference type="GO" id="GO:0006612">
    <property type="term" value="P:protein targeting to membrane"/>
    <property type="evidence" value="ECO:0007669"/>
    <property type="project" value="TreeGrafter"/>
</dbReference>
<keyword evidence="8 10" id="KW-0012">Acyltransferase</keyword>
<feature type="region of interest" description="Disordered" evidence="11">
    <location>
        <begin position="1"/>
        <end position="31"/>
    </location>
</feature>
<feature type="compositionally biased region" description="Low complexity" evidence="11">
    <location>
        <begin position="108"/>
        <end position="125"/>
    </location>
</feature>
<dbReference type="Pfam" id="PF01529">
    <property type="entry name" value="DHHC"/>
    <property type="match status" value="1"/>
</dbReference>
<sequence length="435" mass="47551">MSSANFSSSTVNHRRPHKKASGAMESADTTVNETLTEGANVGLGVGVAVAIPSSPSASPGIYKRKKKIESLEISSATEHMEHGRLIPNTVSGGGDSNGKRTIAVGVVASSSNAKESSSSANTSSSAHDEESGVIVFHKEGADDAEDDEHEHLFDEIIFNDTNEDEEDDEDDDEDDDVDADLDRLLGESTTGKKENNQRRKKQQTQKYPNCCYRYCVPAKPYYIGDTTVLCPSLYRRYGLGVVGPHWPGTLCTFGILWGASYFYTKKAYEDDSLGNITLGICCFFTLWSTISLCRVAFKDPGVVTRERQQNMVDGRDLTNWRYCDICSVYQPPDAAHCPDCNVCVEGYDHHCPWMGQCIGKKNMSAFVTFNFSWLLYLVYAILWVTIMGPTLGGNSVHGDGADHGDSSSNETDIINVHNDTNATDTAWNNSSSFGG</sequence>
<evidence type="ECO:0000256" key="5">
    <source>
        <dbReference type="ARBA" id="ARBA00023136"/>
    </source>
</evidence>
<feature type="transmembrane region" description="Helical" evidence="10">
    <location>
        <begin position="245"/>
        <end position="264"/>
    </location>
</feature>
<feature type="domain" description="Palmitoyltransferase DHHC" evidence="12">
    <location>
        <begin position="320"/>
        <end position="384"/>
    </location>
</feature>
<keyword evidence="5 10" id="KW-0472">Membrane</keyword>
<keyword evidence="7" id="KW-0449">Lipoprotein</keyword>
<dbReference type="InterPro" id="IPR001594">
    <property type="entry name" value="Palmitoyltrfase_DHHC"/>
</dbReference>
<dbReference type="PANTHER" id="PTHR22883:SF43">
    <property type="entry name" value="PALMITOYLTRANSFERASE APP"/>
    <property type="match status" value="1"/>
</dbReference>
<keyword evidence="4 10" id="KW-1133">Transmembrane helix</keyword>
<keyword evidence="2 10" id="KW-0808">Transferase</keyword>
<feature type="region of interest" description="Disordered" evidence="11">
    <location>
        <begin position="158"/>
        <end position="178"/>
    </location>
</feature>
<feature type="region of interest" description="Disordered" evidence="11">
    <location>
        <begin position="75"/>
        <end position="131"/>
    </location>
</feature>
<comment type="domain">
    <text evidence="10">The DHHC domain is required for palmitoyltransferase activity.</text>
</comment>
<feature type="transmembrane region" description="Helical" evidence="10">
    <location>
        <begin position="276"/>
        <end position="297"/>
    </location>
</feature>
<dbReference type="GO" id="GO:0005794">
    <property type="term" value="C:Golgi apparatus"/>
    <property type="evidence" value="ECO:0007669"/>
    <property type="project" value="TreeGrafter"/>
</dbReference>
<dbReference type="EC" id="2.3.1.225" evidence="10"/>
<evidence type="ECO:0000256" key="2">
    <source>
        <dbReference type="ARBA" id="ARBA00022679"/>
    </source>
</evidence>
<dbReference type="InterPro" id="IPR039859">
    <property type="entry name" value="PFA4/ZDH16/20/ERF2-like"/>
</dbReference>
<proteinExistence type="inferred from homology"/>
<comment type="subcellular location">
    <subcellularLocation>
        <location evidence="1">Endomembrane system</location>
        <topology evidence="1">Multi-pass membrane protein</topology>
    </subcellularLocation>
</comment>
<keyword evidence="3 10" id="KW-0812">Transmembrane</keyword>
<evidence type="ECO:0000256" key="6">
    <source>
        <dbReference type="ARBA" id="ARBA00023139"/>
    </source>
</evidence>
<comment type="catalytic activity">
    <reaction evidence="9 10">
        <text>L-cysteinyl-[protein] + hexadecanoyl-CoA = S-hexadecanoyl-L-cysteinyl-[protein] + CoA</text>
        <dbReference type="Rhea" id="RHEA:36683"/>
        <dbReference type="Rhea" id="RHEA-COMP:10131"/>
        <dbReference type="Rhea" id="RHEA-COMP:11032"/>
        <dbReference type="ChEBI" id="CHEBI:29950"/>
        <dbReference type="ChEBI" id="CHEBI:57287"/>
        <dbReference type="ChEBI" id="CHEBI:57379"/>
        <dbReference type="ChEBI" id="CHEBI:74151"/>
        <dbReference type="EC" id="2.3.1.225"/>
    </reaction>
</comment>
<accession>A0A6U3TQ93</accession>
<dbReference type="GO" id="GO:0019706">
    <property type="term" value="F:protein-cysteine S-palmitoyltransferase activity"/>
    <property type="evidence" value="ECO:0007669"/>
    <property type="project" value="UniProtKB-EC"/>
</dbReference>
<evidence type="ECO:0000256" key="9">
    <source>
        <dbReference type="ARBA" id="ARBA00048048"/>
    </source>
</evidence>
<feature type="compositionally biased region" description="Polar residues" evidence="11">
    <location>
        <begin position="1"/>
        <end position="11"/>
    </location>
</feature>
<keyword evidence="6" id="KW-0564">Palmitate</keyword>
<evidence type="ECO:0000256" key="7">
    <source>
        <dbReference type="ARBA" id="ARBA00023288"/>
    </source>
</evidence>
<evidence type="ECO:0000256" key="1">
    <source>
        <dbReference type="ARBA" id="ARBA00004127"/>
    </source>
</evidence>
<reference evidence="13" key="1">
    <citation type="submission" date="2021-01" db="EMBL/GenBank/DDBJ databases">
        <authorList>
            <person name="Corre E."/>
            <person name="Pelletier E."/>
            <person name="Niang G."/>
            <person name="Scheremetjew M."/>
            <person name="Finn R."/>
            <person name="Kale V."/>
            <person name="Holt S."/>
            <person name="Cochrane G."/>
            <person name="Meng A."/>
            <person name="Brown T."/>
            <person name="Cohen L."/>
        </authorList>
    </citation>
    <scope>NUCLEOTIDE SEQUENCE</scope>
    <source>
        <strain evidence="13">Pop2</strain>
    </source>
</reference>
<name>A0A6U3TQ93_9STRA</name>
<dbReference type="AlphaFoldDB" id="A0A6U3TQ93"/>
<comment type="similarity">
    <text evidence="10">Belongs to the DHHC palmitoyltransferase family.</text>
</comment>
<evidence type="ECO:0000256" key="3">
    <source>
        <dbReference type="ARBA" id="ARBA00022692"/>
    </source>
</evidence>